<dbReference type="GO" id="GO:0045944">
    <property type="term" value="P:positive regulation of transcription by RNA polymerase II"/>
    <property type="evidence" value="ECO:0007669"/>
    <property type="project" value="UniProtKB-ARBA"/>
</dbReference>
<organism evidence="10 11">
    <name type="scientific">Metschnikowia bicuspidata</name>
    <dbReference type="NCBI Taxonomy" id="27322"/>
    <lineage>
        <taxon>Eukaryota</taxon>
        <taxon>Fungi</taxon>
        <taxon>Dikarya</taxon>
        <taxon>Ascomycota</taxon>
        <taxon>Saccharomycotina</taxon>
        <taxon>Pichiomycetes</taxon>
        <taxon>Metschnikowiaceae</taxon>
        <taxon>Metschnikowia</taxon>
    </lineage>
</organism>
<proteinExistence type="inferred from homology"/>
<comment type="subcellular location">
    <subcellularLocation>
        <location evidence="1 7">Nucleus</location>
    </subcellularLocation>
</comment>
<reference evidence="11" key="1">
    <citation type="journal article" date="2018" name="Nat. Microbiol.">
        <title>Leveraging single-cell genomics to expand the fungal tree of life.</title>
        <authorList>
            <person name="Ahrendt S.R."/>
            <person name="Quandt C.A."/>
            <person name="Ciobanu D."/>
            <person name="Clum A."/>
            <person name="Salamov A."/>
            <person name="Andreopoulos B."/>
            <person name="Cheng J.F."/>
            <person name="Woyke T."/>
            <person name="Pelin A."/>
            <person name="Henrissat B."/>
            <person name="Reynolds N.K."/>
            <person name="Benny G.L."/>
            <person name="Smith M.E."/>
            <person name="James T.Y."/>
            <person name="Grigoriev I.V."/>
        </authorList>
    </citation>
    <scope>NUCLEOTIDE SEQUENCE [LARGE SCALE GENOMIC DNA]</scope>
    <source>
        <strain evidence="11">Baker2002</strain>
    </source>
</reference>
<evidence type="ECO:0000313" key="11">
    <source>
        <dbReference type="Proteomes" id="UP000268321"/>
    </source>
</evidence>
<accession>A0A4V1J2Y3</accession>
<dbReference type="GO" id="GO:0016592">
    <property type="term" value="C:mediator complex"/>
    <property type="evidence" value="ECO:0007669"/>
    <property type="project" value="InterPro"/>
</dbReference>
<dbReference type="AlphaFoldDB" id="A0A4V1J2Y3"/>
<keyword evidence="4 7" id="KW-0010">Activator</keyword>
<evidence type="ECO:0000259" key="9">
    <source>
        <dbReference type="Pfam" id="PF10744"/>
    </source>
</evidence>
<dbReference type="EMBL" id="ML004465">
    <property type="protein sequence ID" value="RKP30159.1"/>
    <property type="molecule type" value="Genomic_DNA"/>
</dbReference>
<feature type="domain" description="Mediator complex subunit Med1" evidence="9">
    <location>
        <begin position="9"/>
        <end position="411"/>
    </location>
</feature>
<keyword evidence="6 7" id="KW-0539">Nucleus</keyword>
<evidence type="ECO:0000256" key="6">
    <source>
        <dbReference type="ARBA" id="ARBA00023242"/>
    </source>
</evidence>
<keyword evidence="3 7" id="KW-0805">Transcription regulation</keyword>
<comment type="similarity">
    <text evidence="2 7">Belongs to the Mediator complex subunit 1 family.</text>
</comment>
<evidence type="ECO:0000256" key="4">
    <source>
        <dbReference type="ARBA" id="ARBA00023159"/>
    </source>
</evidence>
<feature type="compositionally biased region" description="Polar residues" evidence="8">
    <location>
        <begin position="94"/>
        <end position="104"/>
    </location>
</feature>
<keyword evidence="11" id="KW-1185">Reference proteome</keyword>
<evidence type="ECO:0000256" key="8">
    <source>
        <dbReference type="SAM" id="MobiDB-lite"/>
    </source>
</evidence>
<evidence type="ECO:0000256" key="2">
    <source>
        <dbReference type="ARBA" id="ARBA00006210"/>
    </source>
</evidence>
<name>A0A4V1J2Y3_9ASCO</name>
<protein>
    <recommendedName>
        <fullName evidence="7">Mediator of RNA polymerase II transcription subunit 1</fullName>
    </recommendedName>
    <alternativeName>
        <fullName evidence="7">Mediator complex subunit 1</fullName>
    </alternativeName>
</protein>
<evidence type="ECO:0000256" key="7">
    <source>
        <dbReference type="RuleBase" id="RU364059"/>
    </source>
</evidence>
<dbReference type="Proteomes" id="UP000268321">
    <property type="component" value="Unassembled WGS sequence"/>
</dbReference>
<evidence type="ECO:0000256" key="1">
    <source>
        <dbReference type="ARBA" id="ARBA00004123"/>
    </source>
</evidence>
<dbReference type="Pfam" id="PF10744">
    <property type="entry name" value="Med1"/>
    <property type="match status" value="1"/>
</dbReference>
<dbReference type="GO" id="GO:0003712">
    <property type="term" value="F:transcription coregulator activity"/>
    <property type="evidence" value="ECO:0007669"/>
    <property type="project" value="InterPro"/>
</dbReference>
<evidence type="ECO:0000313" key="10">
    <source>
        <dbReference type="EMBL" id="RKP30159.1"/>
    </source>
</evidence>
<sequence>MSNTSLKESLLVLYDYLGHLRLSLELIRKLAKHLKLDTYVDADIPPTSASPSPAKRLSIAGTNLLLDIDFAGDHHVTAVALSMGVLAPGDPQDTRPTQQHTDNAPPTIDRATFPTYTHNNVTNVRLDFSAPEAVPSFLGKTVYLEVEKLLLRSLLGDYLGTFPQNLRLLAQLDQELFSNGKISTDLDRCASLLAAVHHQECILTNHNTDVEAGWTSRFGKVVLNDYVRNEIGVFLRFWKALLGLELAGVEGKTFHAQLSMEELDSAANDCFTTARKETWLLWNGEAACLYKFDFEFPAVSSSTTSPKTPVLRLDEPIYVTKQVLEYLELPYVSSFHDLSRELFALFSEVGSVLFKSEDKDTQQLPDVTFSLEDVSPFVPVVSLSLSSLADLTKLVPVLRNFLLLGHLLKSVANNPVFAWCPCSDPTCMETSRLRDRLHISSDVPNEELLGLSTFSTDYLNAPILGSTASLQSFIRYESDSEAMANADSSASDRESPELATKPSLTFTVVDTWYDSPNTDLLVAVEWQITKTETLSSTFKISNGQLQLHDDKLSPDIKTEPDGTDFDESPGENAQLTKLWKALSLTEDVVLSLQSIV</sequence>
<evidence type="ECO:0000256" key="3">
    <source>
        <dbReference type="ARBA" id="ARBA00023015"/>
    </source>
</evidence>
<dbReference type="InterPro" id="IPR019680">
    <property type="entry name" value="Mediator_Med1"/>
</dbReference>
<evidence type="ECO:0000256" key="5">
    <source>
        <dbReference type="ARBA" id="ARBA00023163"/>
    </source>
</evidence>
<keyword evidence="5 7" id="KW-0804">Transcription</keyword>
<feature type="region of interest" description="Disordered" evidence="8">
    <location>
        <begin position="551"/>
        <end position="570"/>
    </location>
</feature>
<gene>
    <name evidence="10" type="ORF">METBISCDRAFT_23606</name>
</gene>
<feature type="compositionally biased region" description="Basic and acidic residues" evidence="8">
    <location>
        <begin position="551"/>
        <end position="560"/>
    </location>
</feature>
<feature type="region of interest" description="Disordered" evidence="8">
    <location>
        <begin position="87"/>
        <end position="112"/>
    </location>
</feature>
<dbReference type="OrthoDB" id="5310959at2759"/>
<comment type="function">
    <text evidence="7">Component of the Mediator complex, a coactivator involved in the regulated transcription of nearly all RNA polymerase II-dependent genes. Mediator functions as a bridge to convey information from gene-specific regulatory proteins to the basal RNA polymerase II transcription machinery. Mediator is recruited to promoters by direct interactions with regulatory proteins and serves as a scaffold for the assembly of a functional preinitiation complex with RNA polymerase II and the general transcription factors.</text>
</comment>